<keyword evidence="2" id="KW-1185">Reference proteome</keyword>
<gene>
    <name evidence="1" type="ORF">PISMIDRAFT_10718</name>
</gene>
<dbReference type="HOGENOM" id="CLU_027016_1_0_1"/>
<evidence type="ECO:0000313" key="2">
    <source>
        <dbReference type="Proteomes" id="UP000054018"/>
    </source>
</evidence>
<proteinExistence type="predicted"/>
<accession>A0A0C9ZCU8</accession>
<organism evidence="1 2">
    <name type="scientific">Pisolithus microcarpus 441</name>
    <dbReference type="NCBI Taxonomy" id="765257"/>
    <lineage>
        <taxon>Eukaryota</taxon>
        <taxon>Fungi</taxon>
        <taxon>Dikarya</taxon>
        <taxon>Basidiomycota</taxon>
        <taxon>Agaricomycotina</taxon>
        <taxon>Agaricomycetes</taxon>
        <taxon>Agaricomycetidae</taxon>
        <taxon>Boletales</taxon>
        <taxon>Sclerodermatineae</taxon>
        <taxon>Pisolithaceae</taxon>
        <taxon>Pisolithus</taxon>
    </lineage>
</organism>
<sequence>MILILHFVCTGLNTRGGIPRLLNAALEEYYTEATLWYLEVIFDFGTRCKLRHWQAEAQRLASTIGEDTFQQKIFFISIHSEVTRGDLFVGKDEGGDDVAVLPKEFMDYLFAGCLRPLVSRATLFMLSCGPVVTFPQSICSFKEVLLELRPAYTIAFGATHFIGAVIKSFIVAFGSRVVIQGHDLGEVFTDLLNVSVELPMHTDAYLFQFEEQMASDMPNPLSSAVHIKGMHYSWYHTHHRPWGCPLPMSCPKCGSIHSWSPSKQGEDSSGAPGRISTCQSPACGFQMFSYQPRSYQVIKVKVGEGMGWIKQAGI</sequence>
<dbReference type="EMBL" id="KN833723">
    <property type="protein sequence ID" value="KIK23759.1"/>
    <property type="molecule type" value="Genomic_DNA"/>
</dbReference>
<protein>
    <submittedName>
        <fullName evidence="1">Unplaced genomic scaffold scaffold_39, whole genome shotgun sequence</fullName>
    </submittedName>
</protein>
<dbReference type="STRING" id="765257.A0A0C9ZCU8"/>
<reference evidence="1 2" key="1">
    <citation type="submission" date="2014-04" db="EMBL/GenBank/DDBJ databases">
        <authorList>
            <consortium name="DOE Joint Genome Institute"/>
            <person name="Kuo A."/>
            <person name="Kohler A."/>
            <person name="Costa M.D."/>
            <person name="Nagy L.G."/>
            <person name="Floudas D."/>
            <person name="Copeland A."/>
            <person name="Barry K.W."/>
            <person name="Cichocki N."/>
            <person name="Veneault-Fourrey C."/>
            <person name="LaButti K."/>
            <person name="Lindquist E.A."/>
            <person name="Lipzen A."/>
            <person name="Lundell T."/>
            <person name="Morin E."/>
            <person name="Murat C."/>
            <person name="Sun H."/>
            <person name="Tunlid A."/>
            <person name="Henrissat B."/>
            <person name="Grigoriev I.V."/>
            <person name="Hibbett D.S."/>
            <person name="Martin F."/>
            <person name="Nordberg H.P."/>
            <person name="Cantor M.N."/>
            <person name="Hua S.X."/>
        </authorList>
    </citation>
    <scope>NUCLEOTIDE SEQUENCE [LARGE SCALE GENOMIC DNA]</scope>
    <source>
        <strain evidence="1 2">441</strain>
    </source>
</reference>
<dbReference type="Proteomes" id="UP000054018">
    <property type="component" value="Unassembled WGS sequence"/>
</dbReference>
<name>A0A0C9ZCU8_9AGAM</name>
<reference evidence="2" key="2">
    <citation type="submission" date="2015-01" db="EMBL/GenBank/DDBJ databases">
        <title>Evolutionary Origins and Diversification of the Mycorrhizal Mutualists.</title>
        <authorList>
            <consortium name="DOE Joint Genome Institute"/>
            <consortium name="Mycorrhizal Genomics Consortium"/>
            <person name="Kohler A."/>
            <person name="Kuo A."/>
            <person name="Nagy L.G."/>
            <person name="Floudas D."/>
            <person name="Copeland A."/>
            <person name="Barry K.W."/>
            <person name="Cichocki N."/>
            <person name="Veneault-Fourrey C."/>
            <person name="LaButti K."/>
            <person name="Lindquist E.A."/>
            <person name="Lipzen A."/>
            <person name="Lundell T."/>
            <person name="Morin E."/>
            <person name="Murat C."/>
            <person name="Riley R."/>
            <person name="Ohm R."/>
            <person name="Sun H."/>
            <person name="Tunlid A."/>
            <person name="Henrissat B."/>
            <person name="Grigoriev I.V."/>
            <person name="Hibbett D.S."/>
            <person name="Martin F."/>
        </authorList>
    </citation>
    <scope>NUCLEOTIDE SEQUENCE [LARGE SCALE GENOMIC DNA]</scope>
    <source>
        <strain evidence="2">441</strain>
    </source>
</reference>
<evidence type="ECO:0000313" key="1">
    <source>
        <dbReference type="EMBL" id="KIK23759.1"/>
    </source>
</evidence>
<dbReference type="OrthoDB" id="2655622at2759"/>
<dbReference type="AlphaFoldDB" id="A0A0C9ZCU8"/>